<dbReference type="SUPFAM" id="SSF47616">
    <property type="entry name" value="GST C-terminal domain-like"/>
    <property type="match status" value="1"/>
</dbReference>
<sequence length="81" mass="8797">MFGAGYPGLADIVTAVLWSTMADRFPSIARLLPEHAPRVDALTQRMQAVPSLARLASDSREVYGDAYCGGQIERSLREVAC</sequence>
<proteinExistence type="predicted"/>
<geneLocation type="plasmid" evidence="2 3">
    <name>pSA1</name>
</geneLocation>
<gene>
    <name evidence="2" type="ORF">BES08_21105</name>
</gene>
<keyword evidence="2" id="KW-0614">Plasmid</keyword>
<dbReference type="Proteomes" id="UP000094626">
    <property type="component" value="Plasmid pSA1"/>
</dbReference>
<keyword evidence="3" id="KW-1185">Reference proteome</keyword>
<dbReference type="KEGG" id="nre:BES08_21105"/>
<reference evidence="3" key="1">
    <citation type="journal article" date="2017" name="J. Biotechnol.">
        <title>Complete genome sequence of Novosphingobium resinovorum SA1, a versatile xenobiotic-degrading bacterium capable of utilizing sulfanilic acid.</title>
        <authorList>
            <person name="Hegedus B."/>
            <person name="Kos P.B."/>
            <person name="Balint B."/>
            <person name="Maroti G."/>
            <person name="Gan H.M."/>
            <person name="Perei K."/>
            <person name="Rakhely G."/>
        </authorList>
    </citation>
    <scope>NUCLEOTIDE SEQUENCE [LARGE SCALE GENOMIC DNA]</scope>
    <source>
        <strain evidence="3">SA1</strain>
    </source>
</reference>
<dbReference type="EMBL" id="CP017076">
    <property type="protein sequence ID" value="AOR79349.1"/>
    <property type="molecule type" value="Genomic_DNA"/>
</dbReference>
<dbReference type="InterPro" id="IPR036282">
    <property type="entry name" value="Glutathione-S-Trfase_C_sf"/>
</dbReference>
<evidence type="ECO:0000259" key="1">
    <source>
        <dbReference type="Pfam" id="PF22119"/>
    </source>
</evidence>
<organism evidence="2 3">
    <name type="scientific">Novosphingobium resinovorum</name>
    <dbReference type="NCBI Taxonomy" id="158500"/>
    <lineage>
        <taxon>Bacteria</taxon>
        <taxon>Pseudomonadati</taxon>
        <taxon>Pseudomonadota</taxon>
        <taxon>Alphaproteobacteria</taxon>
        <taxon>Sphingomonadales</taxon>
        <taxon>Sphingomonadaceae</taxon>
        <taxon>Novosphingobium</taxon>
    </lineage>
</organism>
<dbReference type="InterPro" id="IPR054761">
    <property type="entry name" value="GST_C_proteobact"/>
</dbReference>
<evidence type="ECO:0000313" key="3">
    <source>
        <dbReference type="Proteomes" id="UP000094626"/>
    </source>
</evidence>
<dbReference type="Gene3D" id="1.20.1050.10">
    <property type="match status" value="1"/>
</dbReference>
<evidence type="ECO:0000313" key="2">
    <source>
        <dbReference type="EMBL" id="AOR79349.1"/>
    </source>
</evidence>
<dbReference type="AlphaFoldDB" id="A0A1D8AB51"/>
<protein>
    <recommendedName>
        <fullName evidence="1">Glutathione S-transferase C-terminal domain-containing protein</fullName>
    </recommendedName>
</protein>
<dbReference type="Pfam" id="PF22119">
    <property type="entry name" value="GST_C_8"/>
    <property type="match status" value="1"/>
</dbReference>
<accession>A0A1D8AB51</accession>
<feature type="domain" description="Glutathione S-transferase C-terminal" evidence="1">
    <location>
        <begin position="1"/>
        <end position="79"/>
    </location>
</feature>
<name>A0A1D8AB51_9SPHN</name>